<evidence type="ECO:0000313" key="1">
    <source>
        <dbReference type="Proteomes" id="UP000694843"/>
    </source>
</evidence>
<accession>A0A8B7P3R2</accession>
<proteinExistence type="predicted"/>
<organism evidence="1 2">
    <name type="scientific">Hyalella azteca</name>
    <name type="common">Amphipod</name>
    <dbReference type="NCBI Taxonomy" id="294128"/>
    <lineage>
        <taxon>Eukaryota</taxon>
        <taxon>Metazoa</taxon>
        <taxon>Ecdysozoa</taxon>
        <taxon>Arthropoda</taxon>
        <taxon>Crustacea</taxon>
        <taxon>Multicrustacea</taxon>
        <taxon>Malacostraca</taxon>
        <taxon>Eumalacostraca</taxon>
        <taxon>Peracarida</taxon>
        <taxon>Amphipoda</taxon>
        <taxon>Senticaudata</taxon>
        <taxon>Talitrida</taxon>
        <taxon>Talitroidea</taxon>
        <taxon>Hyalellidae</taxon>
        <taxon>Hyalella</taxon>
    </lineage>
</organism>
<evidence type="ECO:0000313" key="2">
    <source>
        <dbReference type="RefSeq" id="XP_018020595.1"/>
    </source>
</evidence>
<protein>
    <submittedName>
        <fullName evidence="2">Uncharacterized protein LOC108676947</fullName>
    </submittedName>
</protein>
<dbReference type="Proteomes" id="UP000694843">
    <property type="component" value="Unplaced"/>
</dbReference>
<reference evidence="2" key="1">
    <citation type="submission" date="2025-08" db="UniProtKB">
        <authorList>
            <consortium name="RefSeq"/>
        </authorList>
    </citation>
    <scope>IDENTIFICATION</scope>
    <source>
        <tissue evidence="2">Whole organism</tissue>
    </source>
</reference>
<dbReference type="GeneID" id="108676947"/>
<name>A0A8B7P3R2_HYAAZ</name>
<dbReference type="OrthoDB" id="10412067at2759"/>
<sequence length="108" mass="12168">MPNDVEDREDLTFSKVFTRTYDNLMNSVDPVKSSLSYVGVQDPDCQERLVCTVRRVLATFSVSEAAVQSLGWLLGSAPSYAEALRHGRELHDCKELYPKCPVLPLPFF</sequence>
<dbReference type="KEGG" id="hazt:108676947"/>
<keyword evidence="1" id="KW-1185">Reference proteome</keyword>
<dbReference type="AlphaFoldDB" id="A0A8B7P3R2"/>
<dbReference type="RefSeq" id="XP_018020595.1">
    <property type="nucleotide sequence ID" value="XM_018165106.1"/>
</dbReference>
<gene>
    <name evidence="2" type="primary">LOC108676947</name>
</gene>